<keyword evidence="3" id="KW-1185">Reference proteome</keyword>
<organism evidence="2 3">
    <name type="scientific">Imshaugia aleurites</name>
    <dbReference type="NCBI Taxonomy" id="172621"/>
    <lineage>
        <taxon>Eukaryota</taxon>
        <taxon>Fungi</taxon>
        <taxon>Dikarya</taxon>
        <taxon>Ascomycota</taxon>
        <taxon>Pezizomycotina</taxon>
        <taxon>Lecanoromycetes</taxon>
        <taxon>OSLEUM clade</taxon>
        <taxon>Lecanoromycetidae</taxon>
        <taxon>Lecanorales</taxon>
        <taxon>Lecanorineae</taxon>
        <taxon>Parmeliaceae</taxon>
        <taxon>Imshaugia</taxon>
    </lineage>
</organism>
<feature type="compositionally biased region" description="Polar residues" evidence="1">
    <location>
        <begin position="116"/>
        <end position="127"/>
    </location>
</feature>
<protein>
    <submittedName>
        <fullName evidence="2">Uncharacterized protein</fullName>
    </submittedName>
</protein>
<evidence type="ECO:0000313" key="2">
    <source>
        <dbReference type="EMBL" id="CAF9938846.1"/>
    </source>
</evidence>
<dbReference type="OrthoDB" id="5418867at2759"/>
<feature type="region of interest" description="Disordered" evidence="1">
    <location>
        <begin position="59"/>
        <end position="137"/>
    </location>
</feature>
<feature type="compositionally biased region" description="Polar residues" evidence="1">
    <location>
        <begin position="64"/>
        <end position="75"/>
    </location>
</feature>
<name>A0A8H3J1A8_9LECA</name>
<evidence type="ECO:0000313" key="3">
    <source>
        <dbReference type="Proteomes" id="UP000664534"/>
    </source>
</evidence>
<gene>
    <name evidence="2" type="ORF">IMSHALPRED_001107</name>
</gene>
<comment type="caution">
    <text evidence="2">The sequence shown here is derived from an EMBL/GenBank/DDBJ whole genome shotgun (WGS) entry which is preliminary data.</text>
</comment>
<dbReference type="Proteomes" id="UP000664534">
    <property type="component" value="Unassembled WGS sequence"/>
</dbReference>
<sequence length="191" mass="20868">MPGKQTMTWNGETDAKLLLAILKTNDVKPDFEAVAAEANEIVCTPRAVQEHLKKLRKAALGGADSTTRAESSTASPAKPSVKETVFAARVKKSTRKTATGGKGKGKAAANADDAENVSSMTNPQFNRTVDPDEKFSDGEPRYRLWDHEYYRPADEYIQWALGDVTESVALPDEAQPFVYPFLDEMAYVAPA</sequence>
<dbReference type="AlphaFoldDB" id="A0A8H3J1A8"/>
<evidence type="ECO:0000256" key="1">
    <source>
        <dbReference type="SAM" id="MobiDB-lite"/>
    </source>
</evidence>
<accession>A0A8H3J1A8</accession>
<proteinExistence type="predicted"/>
<dbReference type="EMBL" id="CAJPDT010000112">
    <property type="protein sequence ID" value="CAF9938846.1"/>
    <property type="molecule type" value="Genomic_DNA"/>
</dbReference>
<reference evidence="2" key="1">
    <citation type="submission" date="2021-03" db="EMBL/GenBank/DDBJ databases">
        <authorList>
            <person name="Tagirdzhanova G."/>
        </authorList>
    </citation>
    <scope>NUCLEOTIDE SEQUENCE</scope>
</reference>